<dbReference type="InterPro" id="IPR001810">
    <property type="entry name" value="F-box_dom"/>
</dbReference>
<dbReference type="InterPro" id="IPR053222">
    <property type="entry name" value="Zygotic_Embryogenesis-Asso"/>
</dbReference>
<dbReference type="RefSeq" id="XP_003094945.2">
    <property type="nucleotide sequence ID" value="XM_003094897.2"/>
</dbReference>
<dbReference type="Pfam" id="PF00646">
    <property type="entry name" value="F-box"/>
    <property type="match status" value="1"/>
</dbReference>
<gene>
    <name evidence="2" type="ORF">GCK72_008571</name>
</gene>
<feature type="domain" description="F-box" evidence="1">
    <location>
        <begin position="4"/>
        <end position="53"/>
    </location>
</feature>
<dbReference type="Proteomes" id="UP000483820">
    <property type="component" value="Chromosome III"/>
</dbReference>
<dbReference type="CTD" id="9806424"/>
<dbReference type="Pfam" id="PF07735">
    <property type="entry name" value="FBA_2"/>
    <property type="match status" value="1"/>
</dbReference>
<evidence type="ECO:0000259" key="1">
    <source>
        <dbReference type="PROSITE" id="PS50181"/>
    </source>
</evidence>
<sequence length="325" mass="36944">MEPTFPLFRLPENAIVHVLQNMDLNQLLIISLVSMKTKNLVSSLGLEPSHVDICIESGISLSMFIGKPHLAVDFYNDSNDQNELLPVDITLPVAAYVGYKGPPIQSSTPFNFSKWLYHIKTIFCCTQPPNFQFAEGWEKFGIESLKEAIGSVNTLAPNHLLTNDSSRRVLKHFNSPSGFFMVKNPFEEACQIQQIFIQNCEIIEFGDVHSLDDMLLINIQNVYFYHPISQKEFNQFLKHWIRGSNPRLQHMTLSIDKTGSVDGEAHFKGIKCMKVSKETKNKIGRMHGLSTHDDLIQIRRNDGTTAFIGTQKSENVLRVHFNVLH</sequence>
<name>A0A6A5H109_CAERE</name>
<dbReference type="InterPro" id="IPR012885">
    <property type="entry name" value="F-box_Sdz-33"/>
</dbReference>
<evidence type="ECO:0000313" key="2">
    <source>
        <dbReference type="EMBL" id="KAF1760323.1"/>
    </source>
</evidence>
<dbReference type="KEGG" id="crq:GCK72_008571"/>
<organism evidence="2 3">
    <name type="scientific">Caenorhabditis remanei</name>
    <name type="common">Caenorhabditis vulgaris</name>
    <dbReference type="NCBI Taxonomy" id="31234"/>
    <lineage>
        <taxon>Eukaryota</taxon>
        <taxon>Metazoa</taxon>
        <taxon>Ecdysozoa</taxon>
        <taxon>Nematoda</taxon>
        <taxon>Chromadorea</taxon>
        <taxon>Rhabditida</taxon>
        <taxon>Rhabditina</taxon>
        <taxon>Rhabditomorpha</taxon>
        <taxon>Rhabditoidea</taxon>
        <taxon>Rhabditidae</taxon>
        <taxon>Peloderinae</taxon>
        <taxon>Caenorhabditis</taxon>
    </lineage>
</organism>
<proteinExistence type="predicted"/>
<reference evidence="2 3" key="1">
    <citation type="submission" date="2019-12" db="EMBL/GenBank/DDBJ databases">
        <title>Chromosome-level assembly of the Caenorhabditis remanei genome.</title>
        <authorList>
            <person name="Teterina A.A."/>
            <person name="Willis J.H."/>
            <person name="Phillips P.C."/>
        </authorList>
    </citation>
    <scope>NUCLEOTIDE SEQUENCE [LARGE SCALE GENOMIC DNA]</scope>
    <source>
        <strain evidence="2 3">PX506</strain>
        <tissue evidence="2">Whole organism</tissue>
    </source>
</reference>
<dbReference type="PROSITE" id="PS50181">
    <property type="entry name" value="FBOX"/>
    <property type="match status" value="1"/>
</dbReference>
<evidence type="ECO:0000313" key="3">
    <source>
        <dbReference type="Proteomes" id="UP000483820"/>
    </source>
</evidence>
<accession>A0A6A5H109</accession>
<dbReference type="PANTHER" id="PTHR22899:SF0">
    <property type="entry name" value="F-BOX ASSOCIATED DOMAIN-CONTAINING PROTEIN-RELATED"/>
    <property type="match status" value="1"/>
</dbReference>
<protein>
    <recommendedName>
        <fullName evidence="1">F-box domain-containing protein</fullName>
    </recommendedName>
</protein>
<dbReference type="EMBL" id="WUAV01000003">
    <property type="protein sequence ID" value="KAF1760323.1"/>
    <property type="molecule type" value="Genomic_DNA"/>
</dbReference>
<dbReference type="AlphaFoldDB" id="A0A6A5H109"/>
<dbReference type="PANTHER" id="PTHR22899">
    <property type="entry name" value="CYCLIN-RELATED F-BOX FAMILY"/>
    <property type="match status" value="1"/>
</dbReference>
<comment type="caution">
    <text evidence="2">The sequence shown here is derived from an EMBL/GenBank/DDBJ whole genome shotgun (WGS) entry which is preliminary data.</text>
</comment>
<dbReference type="GeneID" id="9806424"/>